<protein>
    <submittedName>
        <fullName evidence="1">Uncharacterized protein</fullName>
    </submittedName>
</protein>
<proteinExistence type="predicted"/>
<dbReference type="Proteomes" id="UP001148838">
    <property type="component" value="Unassembled WGS sequence"/>
</dbReference>
<accession>A0ABQ8SET7</accession>
<evidence type="ECO:0000313" key="1">
    <source>
        <dbReference type="EMBL" id="KAJ4432335.1"/>
    </source>
</evidence>
<dbReference type="EMBL" id="JAJSOF020000029">
    <property type="protein sequence ID" value="KAJ4432335.1"/>
    <property type="molecule type" value="Genomic_DNA"/>
</dbReference>
<sequence length="263" mass="29717">MENNRTPKALLDALSVGRRKVGRPKLRWLDDVQADLTKVGIRRWRTRALDRSDWSLIWDSTCVDTLAPSHLSSASKTPESAAVSKHHKYKHLADNYIFVPFAVETFGSWCSEAKALISTIGRSLVQLSGDPRSSQYLRQRIGIAIQRGGKQCRNYLFLVDPIRNARTALEEVSTLFIFRHVESVVTTPALCLRGFRTSNVTSDVALWVHETVDSLNLQFHIASQCQVSVIIILWRGIRKAGCDSWLQEWIYSCVCAVLSQTQC</sequence>
<organism evidence="1 2">
    <name type="scientific">Periplaneta americana</name>
    <name type="common">American cockroach</name>
    <name type="synonym">Blatta americana</name>
    <dbReference type="NCBI Taxonomy" id="6978"/>
    <lineage>
        <taxon>Eukaryota</taxon>
        <taxon>Metazoa</taxon>
        <taxon>Ecdysozoa</taxon>
        <taxon>Arthropoda</taxon>
        <taxon>Hexapoda</taxon>
        <taxon>Insecta</taxon>
        <taxon>Pterygota</taxon>
        <taxon>Neoptera</taxon>
        <taxon>Polyneoptera</taxon>
        <taxon>Dictyoptera</taxon>
        <taxon>Blattodea</taxon>
        <taxon>Blattoidea</taxon>
        <taxon>Blattidae</taxon>
        <taxon>Blattinae</taxon>
        <taxon>Periplaneta</taxon>
    </lineage>
</organism>
<gene>
    <name evidence="1" type="ORF">ANN_20954</name>
</gene>
<name>A0ABQ8SET7_PERAM</name>
<evidence type="ECO:0000313" key="2">
    <source>
        <dbReference type="Proteomes" id="UP001148838"/>
    </source>
</evidence>
<keyword evidence="2" id="KW-1185">Reference proteome</keyword>
<reference evidence="1 2" key="1">
    <citation type="journal article" date="2022" name="Allergy">
        <title>Genome assembly and annotation of Periplaneta americana reveal a comprehensive cockroach allergen profile.</title>
        <authorList>
            <person name="Wang L."/>
            <person name="Xiong Q."/>
            <person name="Saelim N."/>
            <person name="Wang L."/>
            <person name="Nong W."/>
            <person name="Wan A.T."/>
            <person name="Shi M."/>
            <person name="Liu X."/>
            <person name="Cao Q."/>
            <person name="Hui J.H.L."/>
            <person name="Sookrung N."/>
            <person name="Leung T.F."/>
            <person name="Tungtrongchitr A."/>
            <person name="Tsui S.K.W."/>
        </authorList>
    </citation>
    <scope>NUCLEOTIDE SEQUENCE [LARGE SCALE GENOMIC DNA]</scope>
    <source>
        <strain evidence="1">PWHHKU_190912</strain>
    </source>
</reference>
<comment type="caution">
    <text evidence="1">The sequence shown here is derived from an EMBL/GenBank/DDBJ whole genome shotgun (WGS) entry which is preliminary data.</text>
</comment>